<dbReference type="AlphaFoldDB" id="A0A921UFZ8"/>
<accession>A0A921UFZ8</accession>
<evidence type="ECO:0000256" key="1">
    <source>
        <dbReference type="SAM" id="MobiDB-lite"/>
    </source>
</evidence>
<proteinExistence type="predicted"/>
<comment type="caution">
    <text evidence="3">The sequence shown here is derived from an EMBL/GenBank/DDBJ whole genome shotgun (WGS) entry which is preliminary data.</text>
</comment>
<reference evidence="3" key="1">
    <citation type="journal article" date="2019" name="BMC Genomics">
        <title>A new reference genome for Sorghum bicolor reveals high levels of sequence similarity between sweet and grain genotypes: implications for the genetics of sugar metabolism.</title>
        <authorList>
            <person name="Cooper E.A."/>
            <person name="Brenton Z.W."/>
            <person name="Flinn B.S."/>
            <person name="Jenkins J."/>
            <person name="Shu S."/>
            <person name="Flowers D."/>
            <person name="Luo F."/>
            <person name="Wang Y."/>
            <person name="Xia P."/>
            <person name="Barry K."/>
            <person name="Daum C."/>
            <person name="Lipzen A."/>
            <person name="Yoshinaga Y."/>
            <person name="Schmutz J."/>
            <person name="Saski C."/>
            <person name="Vermerris W."/>
            <person name="Kresovich S."/>
        </authorList>
    </citation>
    <scope>NUCLEOTIDE SEQUENCE</scope>
</reference>
<feature type="region of interest" description="Disordered" evidence="1">
    <location>
        <begin position="41"/>
        <end position="76"/>
    </location>
</feature>
<dbReference type="Proteomes" id="UP000807115">
    <property type="component" value="Chromosome 5"/>
</dbReference>
<protein>
    <submittedName>
        <fullName evidence="3">Uncharacterized protein</fullName>
    </submittedName>
</protein>
<reference evidence="3" key="2">
    <citation type="submission" date="2020-10" db="EMBL/GenBank/DDBJ databases">
        <authorList>
            <person name="Cooper E.A."/>
            <person name="Brenton Z.W."/>
            <person name="Flinn B.S."/>
            <person name="Jenkins J."/>
            <person name="Shu S."/>
            <person name="Flowers D."/>
            <person name="Luo F."/>
            <person name="Wang Y."/>
            <person name="Xia P."/>
            <person name="Barry K."/>
            <person name="Daum C."/>
            <person name="Lipzen A."/>
            <person name="Yoshinaga Y."/>
            <person name="Schmutz J."/>
            <person name="Saski C."/>
            <person name="Vermerris W."/>
            <person name="Kresovich S."/>
        </authorList>
    </citation>
    <scope>NUCLEOTIDE SEQUENCE</scope>
</reference>
<keyword evidence="2" id="KW-0472">Membrane</keyword>
<evidence type="ECO:0000313" key="3">
    <source>
        <dbReference type="EMBL" id="KAG0530592.1"/>
    </source>
</evidence>
<dbReference type="EMBL" id="CM027684">
    <property type="protein sequence ID" value="KAG0530592.1"/>
    <property type="molecule type" value="Genomic_DNA"/>
</dbReference>
<gene>
    <name evidence="3" type="ORF">BDA96_05G199800</name>
</gene>
<feature type="transmembrane region" description="Helical" evidence="2">
    <location>
        <begin position="20"/>
        <end position="38"/>
    </location>
</feature>
<keyword evidence="2" id="KW-0812">Transmembrane</keyword>
<sequence length="104" mass="11081">MEKKQQKEKSEEPWVGRRILGVAAAGAVAVAAGAFFLLSSVGDSSADKGDQAEDDTAARPMRKTMKGPGSGGELISRDKFNEDAANYFRTGRQKGSKAAVDEFQ</sequence>
<evidence type="ECO:0000256" key="2">
    <source>
        <dbReference type="SAM" id="Phobius"/>
    </source>
</evidence>
<name>A0A921UFZ8_SORBI</name>
<organism evidence="3 4">
    <name type="scientific">Sorghum bicolor</name>
    <name type="common">Sorghum</name>
    <name type="synonym">Sorghum vulgare</name>
    <dbReference type="NCBI Taxonomy" id="4558"/>
    <lineage>
        <taxon>Eukaryota</taxon>
        <taxon>Viridiplantae</taxon>
        <taxon>Streptophyta</taxon>
        <taxon>Embryophyta</taxon>
        <taxon>Tracheophyta</taxon>
        <taxon>Spermatophyta</taxon>
        <taxon>Magnoliopsida</taxon>
        <taxon>Liliopsida</taxon>
        <taxon>Poales</taxon>
        <taxon>Poaceae</taxon>
        <taxon>PACMAD clade</taxon>
        <taxon>Panicoideae</taxon>
        <taxon>Andropogonodae</taxon>
        <taxon>Andropogoneae</taxon>
        <taxon>Sorghinae</taxon>
        <taxon>Sorghum</taxon>
    </lineage>
</organism>
<evidence type="ECO:0000313" key="4">
    <source>
        <dbReference type="Proteomes" id="UP000807115"/>
    </source>
</evidence>
<keyword evidence="2" id="KW-1133">Transmembrane helix</keyword>